<dbReference type="Proteomes" id="UP000284842">
    <property type="component" value="Unassembled WGS sequence"/>
</dbReference>
<proteinExistence type="predicted"/>
<evidence type="ECO:0000313" key="1">
    <source>
        <dbReference type="EMBL" id="PPQ84391.1"/>
    </source>
</evidence>
<sequence length="750" mass="84732">MRLNDLSHAQAADKVERVEEAQKKERLKWLNLKQSFDALTAQHGIAMNIINLASSNDVPALHRIFRNYRTQEWSIHRLEIKITEAIHGFYEAKGFSDLEMKLATAVYIYGGGGALHALHKSPFRFPSRKTITPELKENRIRITVGEPKMEDILFNIAVMFKPDVGNAPAAQPPRVLMTLSMDEISCNARACYLASTDEIAGLCEHAAKELSSLKVGENYDTLEAVREAVLSKKVHIGQEVFVAAFCRNDDTGYGARPVIIMPTCKRSGFRDSVTIIEMLRRAWIISPFGETLHGPLIDLSSDGDSRRRAAFYMLCNVRLLQPTDQLYPYVRNLKGLNLWTGSNGAVQDFDYRHTFKRTRKAICTRDSFLINDIAITKNDVLTRLEEVILKSRVRLSSEASSAPPSKLDRLKAAEHAFALYSPKDPQNVPVTAECLGFIAEIRHLDTAQFNPSELKTHNALCLFSEMVHALIEPFINPTLTLSDQITSLVTFSHLCCALWIKNESSFIPQELYSDLQCIVRAAVFRVAHTKVLDPNRRVLLCLLGDNSVEILFGRVRMIGGHSPNGDIGEFQTRFSAAITLDKIFDRFKDWEMKSVRLQLKRSSDMDHLAPRNWTGELQASSCDLELCWSDALKRVDQIAQKYGLNVDFSIFDNWMQTGVDLMRPKGGRYVGISAEVNRGLGEDSFENADDDNLDSSHPLNLDCLDIEPIVFDPDDQPSEDVVAEVQQQFLDIHQSHFLLRCHHSPRRSLR</sequence>
<dbReference type="InParanoid" id="A0A409X0Y1"/>
<name>A0A409X0Y1_9AGAR</name>
<dbReference type="OrthoDB" id="2691851at2759"/>
<dbReference type="STRING" id="181874.A0A409X0Y1"/>
<comment type="caution">
    <text evidence="1">The sequence shown here is derived from an EMBL/GenBank/DDBJ whole genome shotgun (WGS) entry which is preliminary data.</text>
</comment>
<dbReference type="AlphaFoldDB" id="A0A409X0Y1"/>
<protein>
    <submittedName>
        <fullName evidence="1">Uncharacterized protein</fullName>
    </submittedName>
</protein>
<accession>A0A409X0Y1</accession>
<evidence type="ECO:0000313" key="2">
    <source>
        <dbReference type="Proteomes" id="UP000284842"/>
    </source>
</evidence>
<dbReference type="EMBL" id="NHTK01004888">
    <property type="protein sequence ID" value="PPQ84391.1"/>
    <property type="molecule type" value="Genomic_DNA"/>
</dbReference>
<reference evidence="1 2" key="1">
    <citation type="journal article" date="2018" name="Evol. Lett.">
        <title>Horizontal gene cluster transfer increased hallucinogenic mushroom diversity.</title>
        <authorList>
            <person name="Reynolds H.T."/>
            <person name="Vijayakumar V."/>
            <person name="Gluck-Thaler E."/>
            <person name="Korotkin H.B."/>
            <person name="Matheny P.B."/>
            <person name="Slot J.C."/>
        </authorList>
    </citation>
    <scope>NUCLEOTIDE SEQUENCE [LARGE SCALE GENOMIC DNA]</scope>
    <source>
        <strain evidence="1 2">2629</strain>
    </source>
</reference>
<organism evidence="1 2">
    <name type="scientific">Panaeolus cyanescens</name>
    <dbReference type="NCBI Taxonomy" id="181874"/>
    <lineage>
        <taxon>Eukaryota</taxon>
        <taxon>Fungi</taxon>
        <taxon>Dikarya</taxon>
        <taxon>Basidiomycota</taxon>
        <taxon>Agaricomycotina</taxon>
        <taxon>Agaricomycetes</taxon>
        <taxon>Agaricomycetidae</taxon>
        <taxon>Agaricales</taxon>
        <taxon>Agaricineae</taxon>
        <taxon>Galeropsidaceae</taxon>
        <taxon>Panaeolus</taxon>
    </lineage>
</organism>
<keyword evidence="2" id="KW-1185">Reference proteome</keyword>
<gene>
    <name evidence="1" type="ORF">CVT24_009985</name>
</gene>